<evidence type="ECO:0000256" key="5">
    <source>
        <dbReference type="ARBA" id="ARBA00023136"/>
    </source>
</evidence>
<gene>
    <name evidence="8" type="ORF">SAMN05444342_0373</name>
    <name evidence="7" type="ORF">ZOD2009_20253</name>
</gene>
<feature type="transmembrane region" description="Helical" evidence="6">
    <location>
        <begin position="273"/>
        <end position="294"/>
    </location>
</feature>
<feature type="transmembrane region" description="Helical" evidence="6">
    <location>
        <begin position="179"/>
        <end position="201"/>
    </location>
</feature>
<dbReference type="PANTHER" id="PTHR30106:SF1">
    <property type="entry name" value="UPF0324 MEMBRANE PROTEIN FN0533"/>
    <property type="match status" value="1"/>
</dbReference>
<evidence type="ECO:0000256" key="1">
    <source>
        <dbReference type="ARBA" id="ARBA00004651"/>
    </source>
</evidence>
<dbReference type="EMBL" id="FRAN01000001">
    <property type="protein sequence ID" value="SHK04233.1"/>
    <property type="molecule type" value="Genomic_DNA"/>
</dbReference>
<reference evidence="7 9" key="1">
    <citation type="journal article" date="2014" name="ISME J.">
        <title>Trehalose/2-sulfotrehalose biosynthesis and glycine-betaine uptake are widely spread mechanisms for osmoadaptation in the Halobacteriales.</title>
        <authorList>
            <person name="Youssef N.H."/>
            <person name="Savage-Ashlock K.N."/>
            <person name="McCully A.L."/>
            <person name="Luedtke B."/>
            <person name="Shaw E.I."/>
            <person name="Hoff W.D."/>
            <person name="Elshahed M.S."/>
        </authorList>
    </citation>
    <scope>NUCLEOTIDE SEQUENCE [LARGE SCALE GENOMIC DNA]</scope>
    <source>
        <strain evidence="7 9">DX253</strain>
    </source>
</reference>
<reference evidence="10" key="3">
    <citation type="submission" date="2016-11" db="EMBL/GenBank/DDBJ databases">
        <authorList>
            <person name="Varghese N."/>
            <person name="Submissions S."/>
        </authorList>
    </citation>
    <scope>NUCLEOTIDE SEQUENCE [LARGE SCALE GENOMIC DNA]</scope>
    <source>
        <strain evidence="10">DX253</strain>
    </source>
</reference>
<evidence type="ECO:0000256" key="3">
    <source>
        <dbReference type="ARBA" id="ARBA00022692"/>
    </source>
</evidence>
<dbReference type="RefSeq" id="WP_007982960.1">
    <property type="nucleotide sequence ID" value="NZ_AEMG01000028.1"/>
</dbReference>
<dbReference type="Proteomes" id="UP000184203">
    <property type="component" value="Unassembled WGS sequence"/>
</dbReference>
<dbReference type="Pfam" id="PF03601">
    <property type="entry name" value="Cons_hypoth698"/>
    <property type="match status" value="1"/>
</dbReference>
<feature type="transmembrane region" description="Helical" evidence="6">
    <location>
        <begin position="31"/>
        <end position="51"/>
    </location>
</feature>
<dbReference type="STRING" id="797209.GCA_000376445_00565"/>
<dbReference type="AlphaFoldDB" id="E7QZ10"/>
<organism evidence="7 9">
    <name type="scientific">Haladaptatus paucihalophilus DX253</name>
    <dbReference type="NCBI Taxonomy" id="797209"/>
    <lineage>
        <taxon>Archaea</taxon>
        <taxon>Methanobacteriati</taxon>
        <taxon>Methanobacteriota</taxon>
        <taxon>Stenosarchaea group</taxon>
        <taxon>Halobacteria</taxon>
        <taxon>Halobacteriales</taxon>
        <taxon>Haladaptataceae</taxon>
        <taxon>Haladaptatus</taxon>
    </lineage>
</organism>
<protein>
    <submittedName>
        <fullName evidence="8">Conserved hypothetical integral membrane protein</fullName>
    </submittedName>
</protein>
<comment type="subcellular location">
    <subcellularLocation>
        <location evidence="1">Cell membrane</location>
        <topology evidence="1">Multi-pass membrane protein</topology>
    </subcellularLocation>
</comment>
<feature type="transmembrane region" description="Helical" evidence="6">
    <location>
        <begin position="88"/>
        <end position="107"/>
    </location>
</feature>
<dbReference type="InterPro" id="IPR018383">
    <property type="entry name" value="UPF0324_pro"/>
</dbReference>
<dbReference type="PANTHER" id="PTHR30106">
    <property type="entry name" value="INNER MEMBRANE PROTEIN YEIH-RELATED"/>
    <property type="match status" value="1"/>
</dbReference>
<evidence type="ECO:0000313" key="7">
    <source>
        <dbReference type="EMBL" id="EFW90426.1"/>
    </source>
</evidence>
<feature type="transmembrane region" description="Helical" evidence="6">
    <location>
        <begin position="119"/>
        <end position="140"/>
    </location>
</feature>
<evidence type="ECO:0000313" key="10">
    <source>
        <dbReference type="Proteomes" id="UP000184203"/>
    </source>
</evidence>
<name>E7QZ10_HALPU</name>
<feature type="transmembrane region" description="Helical" evidence="6">
    <location>
        <begin position="330"/>
        <end position="350"/>
    </location>
</feature>
<dbReference type="Proteomes" id="UP000003751">
    <property type="component" value="Unassembled WGS sequence"/>
</dbReference>
<feature type="transmembrane region" description="Helical" evidence="6">
    <location>
        <begin position="213"/>
        <end position="231"/>
    </location>
</feature>
<dbReference type="GO" id="GO:0005886">
    <property type="term" value="C:plasma membrane"/>
    <property type="evidence" value="ECO:0007669"/>
    <property type="project" value="UniProtKB-SubCell"/>
</dbReference>
<dbReference type="OrthoDB" id="248557at2157"/>
<keyword evidence="3 6" id="KW-0812">Transmembrane</keyword>
<evidence type="ECO:0000256" key="2">
    <source>
        <dbReference type="ARBA" id="ARBA00022475"/>
    </source>
</evidence>
<dbReference type="EMBL" id="AEMG01000028">
    <property type="protein sequence ID" value="EFW90426.1"/>
    <property type="molecule type" value="Genomic_DNA"/>
</dbReference>
<evidence type="ECO:0000256" key="6">
    <source>
        <dbReference type="SAM" id="Phobius"/>
    </source>
</evidence>
<dbReference type="PATRIC" id="fig|797209.4.peg.3965"/>
<keyword evidence="2" id="KW-1003">Cell membrane</keyword>
<evidence type="ECO:0000313" key="8">
    <source>
        <dbReference type="EMBL" id="SHK04233.1"/>
    </source>
</evidence>
<feature type="transmembrane region" description="Helical" evidence="6">
    <location>
        <begin position="146"/>
        <end position="167"/>
    </location>
</feature>
<proteinExistence type="predicted"/>
<accession>E7QZ10</accession>
<evidence type="ECO:0000313" key="9">
    <source>
        <dbReference type="Proteomes" id="UP000003751"/>
    </source>
</evidence>
<reference evidence="8" key="2">
    <citation type="submission" date="2016-11" db="EMBL/GenBank/DDBJ databases">
        <authorList>
            <person name="Jaros S."/>
            <person name="Januszkiewicz K."/>
            <person name="Wedrychowicz H."/>
        </authorList>
    </citation>
    <scope>NUCLEOTIDE SEQUENCE [LARGE SCALE GENOMIC DNA]</scope>
    <source>
        <strain evidence="8">DX253</strain>
    </source>
</reference>
<keyword evidence="5 6" id="KW-0472">Membrane</keyword>
<dbReference type="eggNOG" id="arCOG03873">
    <property type="taxonomic scope" value="Archaea"/>
</dbReference>
<sequence length="351" mass="36983">MVTIRRTVPGLAVLLAVGLLARLVASAVPGLNYLIVTILLGLLVGNLYGIPDWARPGVRTHKVWLEAGIVVMGASVALDRVIAAGPTILFLVVATVTTTILVVELLARTVFSIHEETGSLLAAGSGICGVSAVVAIAESIDVDETRIAYAAATVLLFDSTTLFVYPVVGHALGLSSTVFGIWAGLTMFSTGPVTAAGFAFSETAGQWALLVKLTRNSMIGLAAIAYAVYYARRTDGDAHRDGDSHHTDGDSDYESADGVPGGWRFLWNTFPKFVFGFLVVLLVANLGFLSEAQITSLSNASDWAFLLAFAGLGLETRLDELRSTGYKPILVVLLALLVVATAMLAVVQALF</sequence>
<keyword evidence="4 6" id="KW-1133">Transmembrane helix</keyword>
<keyword evidence="10" id="KW-1185">Reference proteome</keyword>
<evidence type="ECO:0000256" key="4">
    <source>
        <dbReference type="ARBA" id="ARBA00022989"/>
    </source>
</evidence>